<name>A0ABU1X8W4_9NOCA</name>
<accession>A0ABU1X8W4</accession>
<dbReference type="EMBL" id="JAVDWW010000001">
    <property type="protein sequence ID" value="MDR7166971.1"/>
    <property type="molecule type" value="Genomic_DNA"/>
</dbReference>
<evidence type="ECO:0000313" key="3">
    <source>
        <dbReference type="Proteomes" id="UP001251217"/>
    </source>
</evidence>
<dbReference type="PANTHER" id="PTHR35010:SF2">
    <property type="entry name" value="BLL4672 PROTEIN"/>
    <property type="match status" value="1"/>
</dbReference>
<dbReference type="PROSITE" id="PS50943">
    <property type="entry name" value="HTH_CROC1"/>
    <property type="match status" value="1"/>
</dbReference>
<dbReference type="Pfam" id="PF13560">
    <property type="entry name" value="HTH_31"/>
    <property type="match status" value="1"/>
</dbReference>
<dbReference type="InterPro" id="IPR041413">
    <property type="entry name" value="MLTR_LBD"/>
</dbReference>
<evidence type="ECO:0000259" key="1">
    <source>
        <dbReference type="PROSITE" id="PS50943"/>
    </source>
</evidence>
<dbReference type="Gene3D" id="3.30.450.180">
    <property type="match status" value="1"/>
</dbReference>
<feature type="domain" description="HTH cro/C1-type" evidence="1">
    <location>
        <begin position="41"/>
        <end position="87"/>
    </location>
</feature>
<dbReference type="SMART" id="SM00530">
    <property type="entry name" value="HTH_XRE"/>
    <property type="match status" value="1"/>
</dbReference>
<dbReference type="PANTHER" id="PTHR35010">
    <property type="entry name" value="BLL4672 PROTEIN-RELATED"/>
    <property type="match status" value="1"/>
</dbReference>
<reference evidence="2 3" key="1">
    <citation type="submission" date="2023-07" db="EMBL/GenBank/DDBJ databases">
        <title>Sorghum-associated microbial communities from plants grown in Nebraska, USA.</title>
        <authorList>
            <person name="Schachtman D."/>
        </authorList>
    </citation>
    <scope>NUCLEOTIDE SEQUENCE [LARGE SCALE GENOMIC DNA]</scope>
    <source>
        <strain evidence="2 3">4272</strain>
    </source>
</reference>
<comment type="caution">
    <text evidence="2">The sequence shown here is derived from an EMBL/GenBank/DDBJ whole genome shotgun (WGS) entry which is preliminary data.</text>
</comment>
<dbReference type="Proteomes" id="UP001251217">
    <property type="component" value="Unassembled WGS sequence"/>
</dbReference>
<keyword evidence="3" id="KW-1185">Reference proteome</keyword>
<dbReference type="Pfam" id="PF17765">
    <property type="entry name" value="MLTR_LBD"/>
    <property type="match status" value="1"/>
</dbReference>
<organism evidence="2 3">
    <name type="scientific">Nocardia kruczakiae</name>
    <dbReference type="NCBI Taxonomy" id="261477"/>
    <lineage>
        <taxon>Bacteria</taxon>
        <taxon>Bacillati</taxon>
        <taxon>Actinomycetota</taxon>
        <taxon>Actinomycetes</taxon>
        <taxon>Mycobacteriales</taxon>
        <taxon>Nocardiaceae</taxon>
        <taxon>Nocardia</taxon>
    </lineage>
</organism>
<dbReference type="InterPro" id="IPR001387">
    <property type="entry name" value="Cro/C1-type_HTH"/>
</dbReference>
<dbReference type="SUPFAM" id="SSF47413">
    <property type="entry name" value="lambda repressor-like DNA-binding domains"/>
    <property type="match status" value="1"/>
</dbReference>
<dbReference type="CDD" id="cd00093">
    <property type="entry name" value="HTH_XRE"/>
    <property type="match status" value="1"/>
</dbReference>
<gene>
    <name evidence="2" type="ORF">J2W56_000689</name>
</gene>
<dbReference type="InterPro" id="IPR010982">
    <property type="entry name" value="Lambda_DNA-bd_dom_sf"/>
</dbReference>
<evidence type="ECO:0000313" key="2">
    <source>
        <dbReference type="EMBL" id="MDR7166971.1"/>
    </source>
</evidence>
<proteinExistence type="predicted"/>
<dbReference type="Gene3D" id="1.10.260.40">
    <property type="entry name" value="lambda repressor-like DNA-binding domains"/>
    <property type="match status" value="1"/>
</dbReference>
<sequence length="296" mass="33707">MTVKEPHLRELGEFLKARRAQLEPGTLGLPSGDLRPRRVPGLRREEVAELAAISTDYYTRIEQGRLAPSEPVLDTLVRVLQLDREQRDYVRSLAERADSRPPAPRGRQVVRAQLGRLLEQLTDTPALIFGRHLDILAWNRLAAALIADFDKIPQKQRNYVRMIFLDPAMRRLYTDWEAVGRTCVAILRMEAAANPTDPRLTALVGELSVADEQFRQWWAARHVAHQEFGTKRMSHPEVGDLVLEWDTFRYSGDPDQQLVLWSTEPGSASQDKLRILASWSAERAPVSEAPEEPRPL</sequence>
<dbReference type="RefSeq" id="WP_063011980.1">
    <property type="nucleotide sequence ID" value="NZ_JAVDWW010000001.1"/>
</dbReference>
<protein>
    <submittedName>
        <fullName evidence="2">Transcriptional regulator with XRE-family HTH domain</fullName>
    </submittedName>
</protein>